<evidence type="ECO:0000313" key="1">
    <source>
        <dbReference type="EMBL" id="GIG51131.1"/>
    </source>
</evidence>
<gene>
    <name evidence="1" type="ORF">Dsi01nite_091720</name>
</gene>
<dbReference type="Proteomes" id="UP000660611">
    <property type="component" value="Unassembled WGS sequence"/>
</dbReference>
<dbReference type="AlphaFoldDB" id="A0A919UGC1"/>
<proteinExistence type="predicted"/>
<reference evidence="1" key="1">
    <citation type="submission" date="2021-01" db="EMBL/GenBank/DDBJ databases">
        <title>Whole genome shotgun sequence of Dactylosporangium siamense NBRC 106093.</title>
        <authorList>
            <person name="Komaki H."/>
            <person name="Tamura T."/>
        </authorList>
    </citation>
    <scope>NUCLEOTIDE SEQUENCE</scope>
    <source>
        <strain evidence="1">NBRC 106093</strain>
    </source>
</reference>
<keyword evidence="2" id="KW-1185">Reference proteome</keyword>
<comment type="caution">
    <text evidence="1">The sequence shown here is derived from an EMBL/GenBank/DDBJ whole genome shotgun (WGS) entry which is preliminary data.</text>
</comment>
<organism evidence="1 2">
    <name type="scientific">Dactylosporangium siamense</name>
    <dbReference type="NCBI Taxonomy" id="685454"/>
    <lineage>
        <taxon>Bacteria</taxon>
        <taxon>Bacillati</taxon>
        <taxon>Actinomycetota</taxon>
        <taxon>Actinomycetes</taxon>
        <taxon>Micromonosporales</taxon>
        <taxon>Micromonosporaceae</taxon>
        <taxon>Dactylosporangium</taxon>
    </lineage>
</organism>
<name>A0A919UGC1_9ACTN</name>
<dbReference type="RefSeq" id="WP_203852754.1">
    <property type="nucleotide sequence ID" value="NZ_BAAAVW010000005.1"/>
</dbReference>
<sequence length="159" mass="18327">MQRAESRDVQAFWNRSWRQMRLRWVELAKRPSSEWREGIAEEARLVASGALEQDFAVTAKLFPPDLLQRFDDVFDAFERNVSELTVKSDTNVLAVIQAVVSMLNMLNDEYDSDAIATGERDVLCEYIDRTISESGVDLDALSARHGLVRDDLTDEWRTW</sequence>
<protein>
    <submittedName>
        <fullName evidence="1">Uncharacterized protein</fullName>
    </submittedName>
</protein>
<evidence type="ECO:0000313" key="2">
    <source>
        <dbReference type="Proteomes" id="UP000660611"/>
    </source>
</evidence>
<dbReference type="EMBL" id="BONQ01000150">
    <property type="protein sequence ID" value="GIG51131.1"/>
    <property type="molecule type" value="Genomic_DNA"/>
</dbReference>
<accession>A0A919UGC1</accession>